<dbReference type="InterPro" id="IPR003439">
    <property type="entry name" value="ABC_transporter-like_ATP-bd"/>
</dbReference>
<dbReference type="SMART" id="SM00382">
    <property type="entry name" value="AAA"/>
    <property type="match status" value="1"/>
</dbReference>
<dbReference type="PANTHER" id="PTHR43394:SF1">
    <property type="entry name" value="ATP-BINDING CASSETTE SUB-FAMILY B MEMBER 10, MITOCHONDRIAL"/>
    <property type="match status" value="1"/>
</dbReference>
<comment type="subcellular location">
    <subcellularLocation>
        <location evidence="1">Cell membrane</location>
        <topology evidence="1">Multi-pass membrane protein</topology>
    </subcellularLocation>
</comment>
<evidence type="ECO:0000259" key="8">
    <source>
        <dbReference type="PROSITE" id="PS50893"/>
    </source>
</evidence>
<evidence type="ECO:0000256" key="3">
    <source>
        <dbReference type="ARBA" id="ARBA00022741"/>
    </source>
</evidence>
<sequence length="588" mass="62942">MVVALVLVSVVMAVAPVTAAWLTKVVLDRLVAGGGDRTALLGHTLGLCLAGLVSAVAPHVARYVRAEQGRRVGILARDELFTSVERFVGLAPFEDPAFVDRLRLAQRAGAGSPNGVLDGIVGIAGSALAVAGFFGALAVLNPVMSGVVVAAAVPALLAQLAISRRRAAAMWAIGRPERLEFFYQSLLSTVEAAKEIRLFGTGAVLRQRMLAERRSADTTVRAVDRRELRSQGLLGLVGAAVAGGGLFWAVSAAWSGHMTIGDVSMFVVSVAGVQAALSALVIQVASTHQHLLLFRHHLDVVGSDPEMPVRRPALVAAPLRQGIEVRDVWFRYSDEHPWILRGVSFTIPSGTTVALVGRNGAGKSTLVKLLCRFYDPVRGSILWDGVDIRDLDPPTLRSRIGAVFQDFASYDLSAADNIGLGDVSALGDLRRIESAARTAGVHDVLAALPHRYDTELSRIYTDENDPSAGVVLSGGQWQRVALARAMVRAQCDLLICDEPNSGLDAEAEYEVHETLRRHRDGRTSILISHRLSALRDADRIVVLEGGVVVEEGRHDGLLALSGRYAGLFERQAAGYREQAAESREEALT</sequence>
<keyword evidence="11" id="KW-1185">Reference proteome</keyword>
<dbReference type="PROSITE" id="PS00211">
    <property type="entry name" value="ABC_TRANSPORTER_1"/>
    <property type="match status" value="1"/>
</dbReference>
<reference evidence="10 11" key="1">
    <citation type="submission" date="2021-01" db="EMBL/GenBank/DDBJ databases">
        <title>Whole genome shotgun sequence of Asanoa iriomotensis NBRC 100142.</title>
        <authorList>
            <person name="Komaki H."/>
            <person name="Tamura T."/>
        </authorList>
    </citation>
    <scope>NUCLEOTIDE SEQUENCE [LARGE SCALE GENOMIC DNA]</scope>
    <source>
        <strain evidence="10 11">NBRC 100142</strain>
    </source>
</reference>
<dbReference type="PROSITE" id="PS50929">
    <property type="entry name" value="ABC_TM1F"/>
    <property type="match status" value="1"/>
</dbReference>
<keyword evidence="2 7" id="KW-0812">Transmembrane</keyword>
<keyword evidence="5 7" id="KW-1133">Transmembrane helix</keyword>
<feature type="transmembrane region" description="Helical" evidence="7">
    <location>
        <begin position="266"/>
        <end position="285"/>
    </location>
</feature>
<dbReference type="InterPro" id="IPR003593">
    <property type="entry name" value="AAA+_ATPase"/>
</dbReference>
<feature type="transmembrane region" description="Helical" evidence="7">
    <location>
        <begin position="143"/>
        <end position="162"/>
    </location>
</feature>
<dbReference type="InterPro" id="IPR036640">
    <property type="entry name" value="ABC1_TM_sf"/>
</dbReference>
<evidence type="ECO:0000313" key="11">
    <source>
        <dbReference type="Proteomes" id="UP000624325"/>
    </source>
</evidence>
<accession>A0ABQ4C232</accession>
<evidence type="ECO:0000256" key="6">
    <source>
        <dbReference type="ARBA" id="ARBA00023136"/>
    </source>
</evidence>
<feature type="transmembrane region" description="Helical" evidence="7">
    <location>
        <begin position="233"/>
        <end position="254"/>
    </location>
</feature>
<protein>
    <submittedName>
        <fullName evidence="10">Multidrug ABC transporter permease</fullName>
    </submittedName>
</protein>
<keyword evidence="3" id="KW-0547">Nucleotide-binding</keyword>
<proteinExistence type="predicted"/>
<dbReference type="InterPro" id="IPR017871">
    <property type="entry name" value="ABC_transporter-like_CS"/>
</dbReference>
<dbReference type="Gene3D" id="3.40.50.300">
    <property type="entry name" value="P-loop containing nucleotide triphosphate hydrolases"/>
    <property type="match status" value="1"/>
</dbReference>
<feature type="transmembrane region" description="Helical" evidence="7">
    <location>
        <begin position="43"/>
        <end position="61"/>
    </location>
</feature>
<evidence type="ECO:0000259" key="9">
    <source>
        <dbReference type="PROSITE" id="PS50929"/>
    </source>
</evidence>
<dbReference type="SUPFAM" id="SSF52540">
    <property type="entry name" value="P-loop containing nucleoside triphosphate hydrolases"/>
    <property type="match status" value="1"/>
</dbReference>
<dbReference type="EMBL" id="BONC01000015">
    <property type="protein sequence ID" value="GIF56486.1"/>
    <property type="molecule type" value="Genomic_DNA"/>
</dbReference>
<dbReference type="Gene3D" id="1.20.1560.10">
    <property type="entry name" value="ABC transporter type 1, transmembrane domain"/>
    <property type="match status" value="1"/>
</dbReference>
<comment type="caution">
    <text evidence="10">The sequence shown here is derived from an EMBL/GenBank/DDBJ whole genome shotgun (WGS) entry which is preliminary data.</text>
</comment>
<keyword evidence="4" id="KW-0067">ATP-binding</keyword>
<evidence type="ECO:0000256" key="1">
    <source>
        <dbReference type="ARBA" id="ARBA00004651"/>
    </source>
</evidence>
<evidence type="ECO:0000256" key="7">
    <source>
        <dbReference type="SAM" id="Phobius"/>
    </source>
</evidence>
<organism evidence="10 11">
    <name type="scientific">Asanoa iriomotensis</name>
    <dbReference type="NCBI Taxonomy" id="234613"/>
    <lineage>
        <taxon>Bacteria</taxon>
        <taxon>Bacillati</taxon>
        <taxon>Actinomycetota</taxon>
        <taxon>Actinomycetes</taxon>
        <taxon>Micromonosporales</taxon>
        <taxon>Micromonosporaceae</taxon>
        <taxon>Asanoa</taxon>
    </lineage>
</organism>
<dbReference type="Proteomes" id="UP000624325">
    <property type="component" value="Unassembled WGS sequence"/>
</dbReference>
<dbReference type="SUPFAM" id="SSF90123">
    <property type="entry name" value="ABC transporter transmembrane region"/>
    <property type="match status" value="1"/>
</dbReference>
<keyword evidence="6 7" id="KW-0472">Membrane</keyword>
<feature type="transmembrane region" description="Helical" evidence="7">
    <location>
        <begin position="116"/>
        <end position="137"/>
    </location>
</feature>
<dbReference type="Pfam" id="PF00005">
    <property type="entry name" value="ABC_tran"/>
    <property type="match status" value="1"/>
</dbReference>
<dbReference type="InterPro" id="IPR039421">
    <property type="entry name" value="Type_1_exporter"/>
</dbReference>
<evidence type="ECO:0000256" key="5">
    <source>
        <dbReference type="ARBA" id="ARBA00022989"/>
    </source>
</evidence>
<feature type="domain" description="ABC transmembrane type-1" evidence="9">
    <location>
        <begin position="3"/>
        <end position="289"/>
    </location>
</feature>
<dbReference type="PANTHER" id="PTHR43394">
    <property type="entry name" value="ATP-DEPENDENT PERMEASE MDL1, MITOCHONDRIAL"/>
    <property type="match status" value="1"/>
</dbReference>
<feature type="domain" description="ABC transporter" evidence="8">
    <location>
        <begin position="323"/>
        <end position="570"/>
    </location>
</feature>
<gene>
    <name evidence="10" type="ORF">Air01nite_25810</name>
</gene>
<dbReference type="InterPro" id="IPR027417">
    <property type="entry name" value="P-loop_NTPase"/>
</dbReference>
<evidence type="ECO:0000313" key="10">
    <source>
        <dbReference type="EMBL" id="GIF56486.1"/>
    </source>
</evidence>
<dbReference type="InterPro" id="IPR011527">
    <property type="entry name" value="ABC1_TM_dom"/>
</dbReference>
<name>A0ABQ4C232_9ACTN</name>
<dbReference type="PROSITE" id="PS50893">
    <property type="entry name" value="ABC_TRANSPORTER_2"/>
    <property type="match status" value="1"/>
</dbReference>
<evidence type="ECO:0000256" key="4">
    <source>
        <dbReference type="ARBA" id="ARBA00022840"/>
    </source>
</evidence>
<evidence type="ECO:0000256" key="2">
    <source>
        <dbReference type="ARBA" id="ARBA00022692"/>
    </source>
</evidence>